<organism evidence="1">
    <name type="scientific">Mycobacterium xenopi 4042</name>
    <dbReference type="NCBI Taxonomy" id="1299334"/>
    <lineage>
        <taxon>Bacteria</taxon>
        <taxon>Bacillati</taxon>
        <taxon>Actinomycetota</taxon>
        <taxon>Actinomycetes</taxon>
        <taxon>Mycobacteriales</taxon>
        <taxon>Mycobacteriaceae</taxon>
        <taxon>Mycobacterium</taxon>
    </lineage>
</organism>
<gene>
    <name evidence="1" type="ORF">I553_6712</name>
</gene>
<dbReference type="SUPFAM" id="SSF56037">
    <property type="entry name" value="PheT/TilS domain"/>
    <property type="match status" value="1"/>
</dbReference>
<sequence length="38" mass="4073">MRFARPGETMTTLDDVERRLEPADVLIVDDVAAAAIGG</sequence>
<evidence type="ECO:0000313" key="1">
    <source>
        <dbReference type="EMBL" id="EUA66155.1"/>
    </source>
</evidence>
<dbReference type="EMBL" id="JAOB01000017">
    <property type="protein sequence ID" value="EUA66155.1"/>
    <property type="molecule type" value="Genomic_DNA"/>
</dbReference>
<accession>X8DF79</accession>
<name>X8DF79_MYCXE</name>
<dbReference type="Gene3D" id="3.50.40.10">
    <property type="entry name" value="Phenylalanyl-trna Synthetase, Chain B, domain 3"/>
    <property type="match status" value="1"/>
</dbReference>
<dbReference type="AlphaFoldDB" id="X8DF79"/>
<proteinExistence type="predicted"/>
<protein>
    <submittedName>
        <fullName evidence="1">Uncharacterized protein</fullName>
    </submittedName>
</protein>
<comment type="caution">
    <text evidence="1">The sequence shown here is derived from an EMBL/GenBank/DDBJ whole genome shotgun (WGS) entry which is preliminary data.</text>
</comment>
<dbReference type="InterPro" id="IPR020825">
    <property type="entry name" value="Phe-tRNA_synthase-like_B3/B4"/>
</dbReference>
<dbReference type="PATRIC" id="fig|1299334.3.peg.1946"/>
<reference evidence="1" key="1">
    <citation type="submission" date="2014-01" db="EMBL/GenBank/DDBJ databases">
        <authorList>
            <person name="Brown-Elliot B."/>
            <person name="Wallace R."/>
            <person name="Lenaerts A."/>
            <person name="Ordway D."/>
            <person name="DeGroote M.A."/>
            <person name="Parker T."/>
            <person name="Sizemore C."/>
            <person name="Tallon L.J."/>
            <person name="Sadzewicz L.K."/>
            <person name="Sengamalay N."/>
            <person name="Fraser C.M."/>
            <person name="Hine E."/>
            <person name="Shefchek K.A."/>
            <person name="Das S.P."/>
            <person name="Tettelin H."/>
        </authorList>
    </citation>
    <scope>NUCLEOTIDE SEQUENCE [LARGE SCALE GENOMIC DNA]</scope>
    <source>
        <strain evidence="1">4042</strain>
    </source>
</reference>